<name>A0A0U3HP13_9GAMM</name>
<comment type="catalytic activity">
    <reaction evidence="3">
        <text>2 GTP = 3',3'-c-di-GMP + 2 diphosphate</text>
        <dbReference type="Rhea" id="RHEA:24898"/>
        <dbReference type="ChEBI" id="CHEBI:33019"/>
        <dbReference type="ChEBI" id="CHEBI:37565"/>
        <dbReference type="ChEBI" id="CHEBI:58805"/>
        <dbReference type="EC" id="2.7.7.65"/>
    </reaction>
</comment>
<evidence type="ECO:0000259" key="5">
    <source>
        <dbReference type="PROSITE" id="PS50887"/>
    </source>
</evidence>
<dbReference type="KEGG" id="prr:AT705_17960"/>
<dbReference type="PANTHER" id="PTHR45138">
    <property type="entry name" value="REGULATORY COMPONENTS OF SENSORY TRANSDUCTION SYSTEM"/>
    <property type="match status" value="1"/>
</dbReference>
<dbReference type="Pfam" id="PF00990">
    <property type="entry name" value="GGDEF"/>
    <property type="match status" value="1"/>
</dbReference>
<evidence type="ECO:0000313" key="7">
    <source>
        <dbReference type="Proteomes" id="UP000069015"/>
    </source>
</evidence>
<feature type="chain" id="PRO_5006839487" description="diguanylate cyclase" evidence="4">
    <location>
        <begin position="23"/>
        <end position="612"/>
    </location>
</feature>
<dbReference type="RefSeq" id="WP_058797632.1">
    <property type="nucleotide sequence ID" value="NZ_CP013611.1"/>
</dbReference>
<organism evidence="6 7">
    <name type="scientific">Pseudoalteromonas rubra</name>
    <dbReference type="NCBI Taxonomy" id="43658"/>
    <lineage>
        <taxon>Bacteria</taxon>
        <taxon>Pseudomonadati</taxon>
        <taxon>Pseudomonadota</taxon>
        <taxon>Gammaproteobacteria</taxon>
        <taxon>Alteromonadales</taxon>
        <taxon>Pseudoalteromonadaceae</taxon>
        <taxon>Pseudoalteromonas</taxon>
    </lineage>
</organism>
<dbReference type="CDD" id="cd01949">
    <property type="entry name" value="GGDEF"/>
    <property type="match status" value="1"/>
</dbReference>
<protein>
    <recommendedName>
        <fullName evidence="2">diguanylate cyclase</fullName>
        <ecNumber evidence="2">2.7.7.65</ecNumber>
    </recommendedName>
</protein>
<gene>
    <name evidence="6" type="ORF">AT705_17960</name>
</gene>
<evidence type="ECO:0000256" key="4">
    <source>
        <dbReference type="SAM" id="SignalP"/>
    </source>
</evidence>
<dbReference type="SUPFAM" id="SSF48452">
    <property type="entry name" value="TPR-like"/>
    <property type="match status" value="2"/>
</dbReference>
<dbReference type="InterPro" id="IPR000160">
    <property type="entry name" value="GGDEF_dom"/>
</dbReference>
<dbReference type="GO" id="GO:0052621">
    <property type="term" value="F:diguanylate cyclase activity"/>
    <property type="evidence" value="ECO:0007669"/>
    <property type="project" value="UniProtKB-EC"/>
</dbReference>
<reference evidence="6 7" key="1">
    <citation type="submission" date="2015-12" db="EMBL/GenBank/DDBJ databases">
        <title>Complete genome sequence of Pseudoalteromonas rubra SCSIO 6842, harboring a conjugative plasmid.</title>
        <authorList>
            <person name="Li B."/>
            <person name="Wang X."/>
        </authorList>
    </citation>
    <scope>NUCLEOTIDE SEQUENCE [LARGE SCALE GENOMIC DNA]</scope>
    <source>
        <strain evidence="6 7">SCSIO 6842</strain>
    </source>
</reference>
<feature type="signal peptide" evidence="4">
    <location>
        <begin position="1"/>
        <end position="22"/>
    </location>
</feature>
<dbReference type="AlphaFoldDB" id="A0A0U3HP13"/>
<dbReference type="EC" id="2.7.7.65" evidence="2"/>
<dbReference type="Proteomes" id="UP000069015">
    <property type="component" value="Chromosome 1"/>
</dbReference>
<dbReference type="InterPro" id="IPR029787">
    <property type="entry name" value="Nucleotide_cyclase"/>
</dbReference>
<evidence type="ECO:0000256" key="3">
    <source>
        <dbReference type="ARBA" id="ARBA00034247"/>
    </source>
</evidence>
<dbReference type="PANTHER" id="PTHR45138:SF9">
    <property type="entry name" value="DIGUANYLATE CYCLASE DGCM-RELATED"/>
    <property type="match status" value="1"/>
</dbReference>
<dbReference type="Gene3D" id="3.30.70.270">
    <property type="match status" value="1"/>
</dbReference>
<dbReference type="InterPro" id="IPR011990">
    <property type="entry name" value="TPR-like_helical_dom_sf"/>
</dbReference>
<proteinExistence type="predicted"/>
<dbReference type="PROSITE" id="PS50887">
    <property type="entry name" value="GGDEF"/>
    <property type="match status" value="1"/>
</dbReference>
<feature type="domain" description="GGDEF" evidence="5">
    <location>
        <begin position="446"/>
        <end position="584"/>
    </location>
</feature>
<dbReference type="InterPro" id="IPR043128">
    <property type="entry name" value="Rev_trsase/Diguanyl_cyclase"/>
</dbReference>
<accession>A0A0U3HP13</accession>
<dbReference type="FunFam" id="3.30.70.270:FF:000001">
    <property type="entry name" value="Diguanylate cyclase domain protein"/>
    <property type="match status" value="1"/>
</dbReference>
<dbReference type="InterPro" id="IPR050469">
    <property type="entry name" value="Diguanylate_Cyclase"/>
</dbReference>
<keyword evidence="4" id="KW-0732">Signal</keyword>
<sequence length="612" mass="70079">MIRLGATLHWLLSLLFSVSVTATELASPEQLEKSLAELNETLKSDFDLSMLPELRALRRDAQAIDALEIVAHTLLLEGQLRQQHGDYQQSLVLHNDALQLAVERQDLALMAQSRLAIARLEMDLERYDYAQRSLDDVHQLIDQLYNKAQTTPYVALQLLLAHRLWQGYLYVLLGSYHQAVAALHTEKLVVTDTPELLDKLLLVRAWALLKLGHYQQAQPILNQVAQSNILIRNQRMRIRFNLLQSMAWLQAGAFQKTLDTAMPALMETFTTRFLEEQADLQFVLSNAYVQLGDYQQAHLYLKRYALSKDALNFQKRNNKLLQLESQYALATQKQQLSLLEKDNAIQAQEIFRHQQILENTRLAQQRGALLLILALALLGFLYWRWQNKRYLSLLEEQVKQRTAELDERNRRLQALSYSDSLTGLHNRHYFFSAADKLLVQSQDVSQSTIFFLIDIDHFKQVNDSYGHAAGDAVLQQFAEVVRSQLRAQDELVRWGGEEFLLVMPQTDMTTAQQVVERLHNAVAQYVFSHDEQLLSCTCSIGFAAYPLRLADAQLASWEQVLELADNCLYRAKNGGRNAWVGLKLPAQPLAMTFEQLQQNMETFTVTSTQLAG</sequence>
<dbReference type="NCBIfam" id="TIGR00254">
    <property type="entry name" value="GGDEF"/>
    <property type="match status" value="1"/>
</dbReference>
<evidence type="ECO:0000313" key="6">
    <source>
        <dbReference type="EMBL" id="ALU44661.1"/>
    </source>
</evidence>
<evidence type="ECO:0000256" key="1">
    <source>
        <dbReference type="ARBA" id="ARBA00001946"/>
    </source>
</evidence>
<dbReference type="SUPFAM" id="SSF55073">
    <property type="entry name" value="Nucleotide cyclase"/>
    <property type="match status" value="1"/>
</dbReference>
<evidence type="ECO:0000256" key="2">
    <source>
        <dbReference type="ARBA" id="ARBA00012528"/>
    </source>
</evidence>
<dbReference type="EMBL" id="CP013611">
    <property type="protein sequence ID" value="ALU44661.1"/>
    <property type="molecule type" value="Genomic_DNA"/>
</dbReference>
<comment type="cofactor">
    <cofactor evidence="1">
        <name>Mg(2+)</name>
        <dbReference type="ChEBI" id="CHEBI:18420"/>
    </cofactor>
</comment>
<dbReference type="SMART" id="SM00267">
    <property type="entry name" value="GGDEF"/>
    <property type="match status" value="1"/>
</dbReference>